<accession>A0AAJ0BCN2</accession>
<dbReference type="AlphaFoldDB" id="A0AAJ0BCN2"/>
<proteinExistence type="predicted"/>
<protein>
    <submittedName>
        <fullName evidence="2">Uncharacterized protein</fullName>
    </submittedName>
</protein>
<evidence type="ECO:0000256" key="1">
    <source>
        <dbReference type="SAM" id="MobiDB-lite"/>
    </source>
</evidence>
<sequence>MRGFLSRKNSELGASSPQLGEPERERANSVPESAAPISTASETAVPAPGVQEPTSEPDAPVSQQAKSRELVSALAASVSEPGADLPFPESQTPPAGLWTPPTAPASPQMEPHTPSPKPETRSTESLPLSSESPTPSPSPSMAASQPVKPCPEAGVIENPAQLWTPSSSPRLCYACKLFQPCEQHQPRKPCDPEKPCKPAQPCKTHVAEKTDGHTMFYHSRPAISRYATDSPIGSHPHVFCPPDEARGGTPDTHPLLLSPIVLTDESNDAPAVETTACPAHVGPAQKCETAPAESSSTKHTELRKTPTPPCPDPFDGHGSETDDVPPTPRQKQKRPKGISFPRYCWRRIASFFRRLKLRLRQARERSRLRRKESRKKAEAAKQKREIERQMRAATYHPLTNKQRAAEAKKRQREQKKWEKMWAEKKKADEKKWKKQEAAAKKAQREVEKWRKRQEARLQKEKRRRDSERSRQEKKKREITARHEKQRISAEKQWEEKTRREEREWTGKRRESSDE</sequence>
<gene>
    <name evidence="2" type="ORF">QBC47DRAFT_413177</name>
</gene>
<feature type="region of interest" description="Disordered" evidence="1">
    <location>
        <begin position="1"/>
        <end position="153"/>
    </location>
</feature>
<dbReference type="Proteomes" id="UP001239445">
    <property type="component" value="Unassembled WGS sequence"/>
</dbReference>
<comment type="caution">
    <text evidence="2">The sequence shown here is derived from an EMBL/GenBank/DDBJ whole genome shotgun (WGS) entry which is preliminary data.</text>
</comment>
<evidence type="ECO:0000313" key="2">
    <source>
        <dbReference type="EMBL" id="KAK1755410.1"/>
    </source>
</evidence>
<name>A0AAJ0BCN2_9PEZI</name>
<feature type="compositionally biased region" description="Basic and acidic residues" evidence="1">
    <location>
        <begin position="375"/>
        <end position="390"/>
    </location>
</feature>
<feature type="region of interest" description="Disordered" evidence="1">
    <location>
        <begin position="284"/>
        <end position="339"/>
    </location>
</feature>
<keyword evidence="3" id="KW-1185">Reference proteome</keyword>
<organism evidence="2 3">
    <name type="scientific">Echria macrotheca</name>
    <dbReference type="NCBI Taxonomy" id="438768"/>
    <lineage>
        <taxon>Eukaryota</taxon>
        <taxon>Fungi</taxon>
        <taxon>Dikarya</taxon>
        <taxon>Ascomycota</taxon>
        <taxon>Pezizomycotina</taxon>
        <taxon>Sordariomycetes</taxon>
        <taxon>Sordariomycetidae</taxon>
        <taxon>Sordariales</taxon>
        <taxon>Schizotheciaceae</taxon>
        <taxon>Echria</taxon>
    </lineage>
</organism>
<reference evidence="2" key="1">
    <citation type="submission" date="2023-06" db="EMBL/GenBank/DDBJ databases">
        <title>Genome-scale phylogeny and comparative genomics of the fungal order Sordariales.</title>
        <authorList>
            <consortium name="Lawrence Berkeley National Laboratory"/>
            <person name="Hensen N."/>
            <person name="Bonometti L."/>
            <person name="Westerberg I."/>
            <person name="Brannstrom I.O."/>
            <person name="Guillou S."/>
            <person name="Cros-Aarteil S."/>
            <person name="Calhoun S."/>
            <person name="Haridas S."/>
            <person name="Kuo A."/>
            <person name="Mondo S."/>
            <person name="Pangilinan J."/>
            <person name="Riley R."/>
            <person name="Labutti K."/>
            <person name="Andreopoulos B."/>
            <person name="Lipzen A."/>
            <person name="Chen C."/>
            <person name="Yanf M."/>
            <person name="Daum C."/>
            <person name="Ng V."/>
            <person name="Clum A."/>
            <person name="Steindorff A."/>
            <person name="Ohm R."/>
            <person name="Martin F."/>
            <person name="Silar P."/>
            <person name="Natvig D."/>
            <person name="Lalanne C."/>
            <person name="Gautier V."/>
            <person name="Ament-Velasquez S.L."/>
            <person name="Kruys A."/>
            <person name="Hutchinson M.I."/>
            <person name="Powell A.J."/>
            <person name="Barry K."/>
            <person name="Miller A.N."/>
            <person name="Grigoriev I.V."/>
            <person name="Debuchy R."/>
            <person name="Gladieux P."/>
            <person name="Thoren M.H."/>
            <person name="Johannesson H."/>
        </authorList>
    </citation>
    <scope>NUCLEOTIDE SEQUENCE</scope>
    <source>
        <strain evidence="2">PSN4</strain>
    </source>
</reference>
<dbReference type="EMBL" id="MU839833">
    <property type="protein sequence ID" value="KAK1755410.1"/>
    <property type="molecule type" value="Genomic_DNA"/>
</dbReference>
<feature type="region of interest" description="Disordered" evidence="1">
    <location>
        <begin position="364"/>
        <end position="514"/>
    </location>
</feature>
<feature type="compositionally biased region" description="Basic residues" evidence="1">
    <location>
        <begin position="364"/>
        <end position="374"/>
    </location>
</feature>
<feature type="compositionally biased region" description="Low complexity" evidence="1">
    <location>
        <begin position="123"/>
        <end position="133"/>
    </location>
</feature>
<evidence type="ECO:0000313" key="3">
    <source>
        <dbReference type="Proteomes" id="UP001239445"/>
    </source>
</evidence>
<feature type="compositionally biased region" description="Basic and acidic residues" evidence="1">
    <location>
        <begin position="403"/>
        <end position="514"/>
    </location>
</feature>